<evidence type="ECO:0000256" key="1">
    <source>
        <dbReference type="SAM" id="Phobius"/>
    </source>
</evidence>
<dbReference type="EMBL" id="KF901232">
    <property type="protein sequence ID" value="AIF23501.1"/>
    <property type="molecule type" value="Genomic_DNA"/>
</dbReference>
<accession>A0A075I4D9</accession>
<reference evidence="2" key="1">
    <citation type="journal article" date="2014" name="Genome Biol. Evol.">
        <title>Pangenome evidence for extensive interdomain horizontal transfer affecting lineage core and shell genes in uncultured planktonic thaumarchaeota and euryarchaeota.</title>
        <authorList>
            <person name="Deschamps P."/>
            <person name="Zivanovic Y."/>
            <person name="Moreira D."/>
            <person name="Rodriguez-Valera F."/>
            <person name="Lopez-Garcia P."/>
        </authorList>
    </citation>
    <scope>NUCLEOTIDE SEQUENCE</scope>
</reference>
<feature type="transmembrane region" description="Helical" evidence="1">
    <location>
        <begin position="12"/>
        <end position="30"/>
    </location>
</feature>
<proteinExistence type="predicted"/>
<keyword evidence="1" id="KW-1133">Transmembrane helix</keyword>
<evidence type="ECO:0000313" key="2">
    <source>
        <dbReference type="EMBL" id="AIF23501.1"/>
    </source>
</evidence>
<sequence>MEPERQRSNWWYLLPIFLGVIGGIIAYFALRRDDREKAKKCMYLGLILLAVGIILDISLAGFAPIPDTWYGVNI</sequence>
<keyword evidence="1" id="KW-0812">Transmembrane</keyword>
<feature type="transmembrane region" description="Helical" evidence="1">
    <location>
        <begin position="42"/>
        <end position="65"/>
    </location>
</feature>
<keyword evidence="1" id="KW-0472">Membrane</keyword>
<dbReference type="AlphaFoldDB" id="A0A075I4D9"/>
<protein>
    <submittedName>
        <fullName evidence="2">Uncharacterized protein</fullName>
    </submittedName>
</protein>
<name>A0A075I4D9_9ARCH</name>
<organism evidence="2">
    <name type="scientific">uncultured marine thaumarchaeote SAT1000_16_A03</name>
    <dbReference type="NCBI Taxonomy" id="1456387"/>
    <lineage>
        <taxon>Archaea</taxon>
        <taxon>Nitrososphaerota</taxon>
        <taxon>environmental samples</taxon>
    </lineage>
</organism>